<dbReference type="SUPFAM" id="SSF46689">
    <property type="entry name" value="Homeodomain-like"/>
    <property type="match status" value="1"/>
</dbReference>
<protein>
    <submittedName>
        <fullName evidence="6">TetR family transcriptional regulator</fullName>
    </submittedName>
</protein>
<keyword evidence="1" id="KW-0805">Transcription regulation</keyword>
<keyword evidence="7" id="KW-1185">Reference proteome</keyword>
<dbReference type="InterPro" id="IPR025996">
    <property type="entry name" value="MT1864/Rv1816-like_C"/>
</dbReference>
<gene>
    <name evidence="6" type="ORF">PEP31012_04412</name>
</gene>
<dbReference type="Gene3D" id="1.10.357.10">
    <property type="entry name" value="Tetracycline Repressor, domain 2"/>
    <property type="match status" value="1"/>
</dbReference>
<evidence type="ECO:0000256" key="2">
    <source>
        <dbReference type="ARBA" id="ARBA00023125"/>
    </source>
</evidence>
<dbReference type="EMBL" id="CABPSH010000017">
    <property type="protein sequence ID" value="VVE45448.1"/>
    <property type="molecule type" value="Genomic_DNA"/>
</dbReference>
<dbReference type="OrthoDB" id="5293556at2"/>
<sequence length="220" mass="23118">MTERVTTTGPARATYRHGDLRRALLEAGISLAREGGPDAVVLREATRCAGVVPNAAYRHFANRQDLLDAVRSAALAELAVAIEHEVAALELLAHNAIEHARAGLRAVGIGYLHFARAQPGLFRTAFAPSENVRSVADPAKAGASGLNPFELLGASLDGMVAAGIIDAAQRPGAEYLAWAAVHGLSVLVIDGPLRDLPDDQVDGLGQRLVAMVEQGLSRAR</sequence>
<dbReference type="Proteomes" id="UP000400981">
    <property type="component" value="Unassembled WGS sequence"/>
</dbReference>
<evidence type="ECO:0000259" key="5">
    <source>
        <dbReference type="PROSITE" id="PS50977"/>
    </source>
</evidence>
<dbReference type="PROSITE" id="PS50977">
    <property type="entry name" value="HTH_TETR_2"/>
    <property type="match status" value="1"/>
</dbReference>
<proteinExistence type="predicted"/>
<name>A0A5E4YAI1_9BURK</name>
<feature type="DNA-binding region" description="H-T-H motif" evidence="4">
    <location>
        <begin position="41"/>
        <end position="60"/>
    </location>
</feature>
<dbReference type="AlphaFoldDB" id="A0A5E4YAI1"/>
<dbReference type="RefSeq" id="WP_150591418.1">
    <property type="nucleotide sequence ID" value="NZ_CABPSH010000017.1"/>
</dbReference>
<dbReference type="GO" id="GO:0003677">
    <property type="term" value="F:DNA binding"/>
    <property type="evidence" value="ECO:0007669"/>
    <property type="project" value="UniProtKB-UniRule"/>
</dbReference>
<dbReference type="InterPro" id="IPR009057">
    <property type="entry name" value="Homeodomain-like_sf"/>
</dbReference>
<evidence type="ECO:0000313" key="6">
    <source>
        <dbReference type="EMBL" id="VVE45448.1"/>
    </source>
</evidence>
<feature type="domain" description="HTH tetR-type" evidence="5">
    <location>
        <begin position="18"/>
        <end position="78"/>
    </location>
</feature>
<accession>A0A5E4YAI1</accession>
<evidence type="ECO:0000256" key="1">
    <source>
        <dbReference type="ARBA" id="ARBA00023015"/>
    </source>
</evidence>
<evidence type="ECO:0000313" key="7">
    <source>
        <dbReference type="Proteomes" id="UP000400981"/>
    </source>
</evidence>
<dbReference type="Pfam" id="PF13305">
    <property type="entry name" value="TetR_C_33"/>
    <property type="match status" value="1"/>
</dbReference>
<dbReference type="InterPro" id="IPR036271">
    <property type="entry name" value="Tet_transcr_reg_TetR-rel_C_sf"/>
</dbReference>
<dbReference type="SUPFAM" id="SSF48498">
    <property type="entry name" value="Tetracyclin repressor-like, C-terminal domain"/>
    <property type="match status" value="1"/>
</dbReference>
<dbReference type="InterPro" id="IPR001647">
    <property type="entry name" value="HTH_TetR"/>
</dbReference>
<organism evidence="6 7">
    <name type="scientific">Pandoraea eparura</name>
    <dbReference type="NCBI Taxonomy" id="2508291"/>
    <lineage>
        <taxon>Bacteria</taxon>
        <taxon>Pseudomonadati</taxon>
        <taxon>Pseudomonadota</taxon>
        <taxon>Betaproteobacteria</taxon>
        <taxon>Burkholderiales</taxon>
        <taxon>Burkholderiaceae</taxon>
        <taxon>Pandoraea</taxon>
    </lineage>
</organism>
<evidence type="ECO:0000256" key="4">
    <source>
        <dbReference type="PROSITE-ProRule" id="PRU00335"/>
    </source>
</evidence>
<evidence type="ECO:0000256" key="3">
    <source>
        <dbReference type="ARBA" id="ARBA00023163"/>
    </source>
</evidence>
<dbReference type="Pfam" id="PF00440">
    <property type="entry name" value="TetR_N"/>
    <property type="match status" value="1"/>
</dbReference>
<keyword evidence="2 4" id="KW-0238">DNA-binding</keyword>
<reference evidence="6 7" key="1">
    <citation type="submission" date="2019-08" db="EMBL/GenBank/DDBJ databases">
        <authorList>
            <person name="Peeters C."/>
        </authorList>
    </citation>
    <scope>NUCLEOTIDE SEQUENCE [LARGE SCALE GENOMIC DNA]</scope>
    <source>
        <strain evidence="6 7">LMG 31012</strain>
    </source>
</reference>
<keyword evidence="3" id="KW-0804">Transcription</keyword>